<dbReference type="AlphaFoldDB" id="A0A918V4Y6"/>
<dbReference type="InterPro" id="IPR003738">
    <property type="entry name" value="SRAP"/>
</dbReference>
<comment type="caution">
    <text evidence="9">The sequence shown here is derived from an EMBL/GenBank/DDBJ whole genome shotgun (WGS) entry which is preliminary data.</text>
</comment>
<keyword evidence="10" id="KW-1185">Reference proteome</keyword>
<evidence type="ECO:0000256" key="6">
    <source>
        <dbReference type="ARBA" id="ARBA00023125"/>
    </source>
</evidence>
<comment type="similarity">
    <text evidence="1 8">Belongs to the SOS response-associated peptidase family.</text>
</comment>
<proteinExistence type="inferred from homology"/>
<keyword evidence="6" id="KW-0238">DNA-binding</keyword>
<protein>
    <recommendedName>
        <fullName evidence="8">Abasic site processing protein</fullName>
        <ecNumber evidence="8">3.4.-.-</ecNumber>
    </recommendedName>
</protein>
<dbReference type="PANTHER" id="PTHR13604:SF0">
    <property type="entry name" value="ABASIC SITE PROCESSING PROTEIN HMCES"/>
    <property type="match status" value="1"/>
</dbReference>
<evidence type="ECO:0000256" key="3">
    <source>
        <dbReference type="ARBA" id="ARBA00022763"/>
    </source>
</evidence>
<evidence type="ECO:0000256" key="8">
    <source>
        <dbReference type="RuleBase" id="RU364100"/>
    </source>
</evidence>
<evidence type="ECO:0000256" key="1">
    <source>
        <dbReference type="ARBA" id="ARBA00008136"/>
    </source>
</evidence>
<dbReference type="SUPFAM" id="SSF143081">
    <property type="entry name" value="BB1717-like"/>
    <property type="match status" value="1"/>
</dbReference>
<dbReference type="InterPro" id="IPR036590">
    <property type="entry name" value="SRAP-like"/>
</dbReference>
<dbReference type="Gene3D" id="3.90.1680.10">
    <property type="entry name" value="SOS response associated peptidase-like"/>
    <property type="match status" value="1"/>
</dbReference>
<keyword evidence="7" id="KW-0456">Lyase</keyword>
<keyword evidence="5" id="KW-0190">Covalent protein-DNA linkage</keyword>
<gene>
    <name evidence="9" type="ORF">GCM10007028_03830</name>
</gene>
<evidence type="ECO:0000313" key="10">
    <source>
        <dbReference type="Proteomes" id="UP000636004"/>
    </source>
</evidence>
<dbReference type="GO" id="GO:0006508">
    <property type="term" value="P:proteolysis"/>
    <property type="evidence" value="ECO:0007669"/>
    <property type="project" value="UniProtKB-KW"/>
</dbReference>
<reference evidence="9" key="2">
    <citation type="submission" date="2020-09" db="EMBL/GenBank/DDBJ databases">
        <authorList>
            <person name="Sun Q."/>
            <person name="Kim S."/>
        </authorList>
    </citation>
    <scope>NUCLEOTIDE SEQUENCE</scope>
    <source>
        <strain evidence="9">KCTC 12710</strain>
    </source>
</reference>
<dbReference type="EC" id="3.4.-.-" evidence="8"/>
<dbReference type="PANTHER" id="PTHR13604">
    <property type="entry name" value="DC12-RELATED"/>
    <property type="match status" value="1"/>
</dbReference>
<dbReference type="GO" id="GO:0016829">
    <property type="term" value="F:lyase activity"/>
    <property type="evidence" value="ECO:0007669"/>
    <property type="project" value="UniProtKB-KW"/>
</dbReference>
<organism evidence="9 10">
    <name type="scientific">Algibacter mikhailovii</name>
    <dbReference type="NCBI Taxonomy" id="425498"/>
    <lineage>
        <taxon>Bacteria</taxon>
        <taxon>Pseudomonadati</taxon>
        <taxon>Bacteroidota</taxon>
        <taxon>Flavobacteriia</taxon>
        <taxon>Flavobacteriales</taxon>
        <taxon>Flavobacteriaceae</taxon>
        <taxon>Algibacter</taxon>
    </lineage>
</organism>
<dbReference type="GO" id="GO:0008233">
    <property type="term" value="F:peptidase activity"/>
    <property type="evidence" value="ECO:0007669"/>
    <property type="project" value="UniProtKB-KW"/>
</dbReference>
<dbReference type="GO" id="GO:0003697">
    <property type="term" value="F:single-stranded DNA binding"/>
    <property type="evidence" value="ECO:0007669"/>
    <property type="project" value="InterPro"/>
</dbReference>
<keyword evidence="3" id="KW-0227">DNA damage</keyword>
<evidence type="ECO:0000313" key="9">
    <source>
        <dbReference type="EMBL" id="GGZ69956.1"/>
    </source>
</evidence>
<keyword evidence="4 8" id="KW-0378">Hydrolase</keyword>
<keyword evidence="2 8" id="KW-0645">Protease</keyword>
<dbReference type="GO" id="GO:0106300">
    <property type="term" value="P:protein-DNA covalent cross-linking repair"/>
    <property type="evidence" value="ECO:0007669"/>
    <property type="project" value="InterPro"/>
</dbReference>
<dbReference type="EMBL" id="BMWZ01000001">
    <property type="protein sequence ID" value="GGZ69956.1"/>
    <property type="molecule type" value="Genomic_DNA"/>
</dbReference>
<dbReference type="Proteomes" id="UP000636004">
    <property type="component" value="Unassembled WGS sequence"/>
</dbReference>
<evidence type="ECO:0000256" key="5">
    <source>
        <dbReference type="ARBA" id="ARBA00023124"/>
    </source>
</evidence>
<name>A0A918V4Y6_9FLAO</name>
<evidence type="ECO:0000256" key="2">
    <source>
        <dbReference type="ARBA" id="ARBA00022670"/>
    </source>
</evidence>
<sequence length="302" mass="35249">MCYKIDQKSVSTKSKKNILLFVVREVSWLCFCKPLWLNEKLNEYMCYDIKASTEAQLKRARQKGDLAAIEEIEELLIPLTDLPLHHVSGFNHPELLIYTDHTPEFPTVATWGLIPHWVKQEDQMKKLWNNTLNARGETIFDKPAFSQSAKHNRCIIYIDGFYEHHHFNNKTYPFFIQRKDYEPMALAGLWSEWVNPEHGGRMITCTIVTTVGNSIMAKIHNNPKIKGPRMPLILAEDQEDKWLVQWDNEMDKRQIKELIQTYPSEELCAYTVAKLRGKAYKGNVPEISNALEYSELELSLYQ</sequence>
<accession>A0A918V4Y6</accession>
<evidence type="ECO:0000256" key="4">
    <source>
        <dbReference type="ARBA" id="ARBA00022801"/>
    </source>
</evidence>
<dbReference type="Pfam" id="PF02586">
    <property type="entry name" value="SRAP"/>
    <property type="match status" value="1"/>
</dbReference>
<evidence type="ECO:0000256" key="7">
    <source>
        <dbReference type="ARBA" id="ARBA00023239"/>
    </source>
</evidence>
<reference evidence="9" key="1">
    <citation type="journal article" date="2014" name="Int. J. Syst. Evol. Microbiol.">
        <title>Complete genome sequence of Corynebacterium casei LMG S-19264T (=DSM 44701T), isolated from a smear-ripened cheese.</title>
        <authorList>
            <consortium name="US DOE Joint Genome Institute (JGI-PGF)"/>
            <person name="Walter F."/>
            <person name="Albersmeier A."/>
            <person name="Kalinowski J."/>
            <person name="Ruckert C."/>
        </authorList>
    </citation>
    <scope>NUCLEOTIDE SEQUENCE</scope>
    <source>
        <strain evidence="9">KCTC 12710</strain>
    </source>
</reference>